<dbReference type="GO" id="GO:0005524">
    <property type="term" value="F:ATP binding"/>
    <property type="evidence" value="ECO:0007669"/>
    <property type="project" value="InterPro"/>
</dbReference>
<dbReference type="Gene3D" id="3.40.50.300">
    <property type="entry name" value="P-loop containing nucleotide triphosphate hydrolases"/>
    <property type="match status" value="1"/>
</dbReference>
<dbReference type="EMBL" id="LAZR01000437">
    <property type="protein sequence ID" value="KKN68874.1"/>
    <property type="molecule type" value="Genomic_DNA"/>
</dbReference>
<dbReference type="Pfam" id="PF01695">
    <property type="entry name" value="IstB_IS21"/>
    <property type="match status" value="1"/>
</dbReference>
<dbReference type="PANTHER" id="PTHR30050">
    <property type="entry name" value="CHROMOSOMAL REPLICATION INITIATOR PROTEIN DNAA"/>
    <property type="match status" value="1"/>
</dbReference>
<feature type="domain" description="IstB-like ATP-binding" evidence="1">
    <location>
        <begin position="24"/>
        <end position="137"/>
    </location>
</feature>
<proteinExistence type="predicted"/>
<sequence length="163" mass="18435">MRPKATRQHFEQFLKDCEAGGAPHLLLTGRPGVGKSHLSVAAYRWMVRRVGTVQALWLNVPDFCDKVKASYGDNTYNPMQDYEEARRLVVLDDLFGRVLTTHEGQQIVYRLIDIAYQNGAGMLITMNQSPQELTAALPPHELSRVLAGASIVPMEAEQDWRRR</sequence>
<reference evidence="2" key="1">
    <citation type="journal article" date="2015" name="Nature">
        <title>Complex archaea that bridge the gap between prokaryotes and eukaryotes.</title>
        <authorList>
            <person name="Spang A."/>
            <person name="Saw J.H."/>
            <person name="Jorgensen S.L."/>
            <person name="Zaremba-Niedzwiedzka K."/>
            <person name="Martijn J."/>
            <person name="Lind A.E."/>
            <person name="van Eijk R."/>
            <person name="Schleper C."/>
            <person name="Guy L."/>
            <person name="Ettema T.J."/>
        </authorList>
    </citation>
    <scope>NUCLEOTIDE SEQUENCE</scope>
</reference>
<evidence type="ECO:0000313" key="2">
    <source>
        <dbReference type="EMBL" id="KKN68874.1"/>
    </source>
</evidence>
<accession>A0A0F9SPJ9</accession>
<dbReference type="InterPro" id="IPR027417">
    <property type="entry name" value="P-loop_NTPase"/>
</dbReference>
<dbReference type="GO" id="GO:0006260">
    <property type="term" value="P:DNA replication"/>
    <property type="evidence" value="ECO:0007669"/>
    <property type="project" value="TreeGrafter"/>
</dbReference>
<gene>
    <name evidence="2" type="ORF">LCGC14_0446600</name>
</gene>
<dbReference type="InterPro" id="IPR002611">
    <property type="entry name" value="IstB_ATP-bd"/>
</dbReference>
<dbReference type="AlphaFoldDB" id="A0A0F9SPJ9"/>
<name>A0A0F9SPJ9_9ZZZZ</name>
<comment type="caution">
    <text evidence="2">The sequence shown here is derived from an EMBL/GenBank/DDBJ whole genome shotgun (WGS) entry which is preliminary data.</text>
</comment>
<dbReference type="PANTHER" id="PTHR30050:SF4">
    <property type="entry name" value="ATP-BINDING PROTEIN RV3427C IN INSERTION SEQUENCE-RELATED"/>
    <property type="match status" value="1"/>
</dbReference>
<dbReference type="SUPFAM" id="SSF52540">
    <property type="entry name" value="P-loop containing nucleoside triphosphate hydrolases"/>
    <property type="match status" value="1"/>
</dbReference>
<organism evidence="2">
    <name type="scientific">marine sediment metagenome</name>
    <dbReference type="NCBI Taxonomy" id="412755"/>
    <lineage>
        <taxon>unclassified sequences</taxon>
        <taxon>metagenomes</taxon>
        <taxon>ecological metagenomes</taxon>
    </lineage>
</organism>
<evidence type="ECO:0000259" key="1">
    <source>
        <dbReference type="Pfam" id="PF01695"/>
    </source>
</evidence>
<protein>
    <recommendedName>
        <fullName evidence="1">IstB-like ATP-binding domain-containing protein</fullName>
    </recommendedName>
</protein>